<dbReference type="EMBL" id="CAJPWZ010000730">
    <property type="protein sequence ID" value="CAG2200032.1"/>
    <property type="molecule type" value="Genomic_DNA"/>
</dbReference>
<comment type="caution">
    <text evidence="10">The sequence shown here is derived from an EMBL/GenBank/DDBJ whole genome shotgun (WGS) entry which is preliminary data.</text>
</comment>
<keyword evidence="8" id="KW-0539">Nucleus</keyword>
<accession>A0A8S3QW41</accession>
<evidence type="ECO:0000259" key="9">
    <source>
        <dbReference type="PROSITE" id="PS51030"/>
    </source>
</evidence>
<dbReference type="SUPFAM" id="SSF57716">
    <property type="entry name" value="Glucocorticoid receptor-like (DNA-binding domain)"/>
    <property type="match status" value="1"/>
</dbReference>
<name>A0A8S3QW41_MYTED</name>
<keyword evidence="2" id="KW-0863">Zinc-finger</keyword>
<evidence type="ECO:0000313" key="10">
    <source>
        <dbReference type="EMBL" id="CAG2200032.1"/>
    </source>
</evidence>
<keyword evidence="4" id="KW-0805">Transcription regulation</keyword>
<proteinExistence type="predicted"/>
<keyword evidence="5" id="KW-0238">DNA-binding</keyword>
<dbReference type="GO" id="GO:0030154">
    <property type="term" value="P:cell differentiation"/>
    <property type="evidence" value="ECO:0007669"/>
    <property type="project" value="TreeGrafter"/>
</dbReference>
<dbReference type="GO" id="GO:0004879">
    <property type="term" value="F:nuclear receptor activity"/>
    <property type="evidence" value="ECO:0007669"/>
    <property type="project" value="TreeGrafter"/>
</dbReference>
<feature type="domain" description="Nuclear receptor" evidence="9">
    <location>
        <begin position="96"/>
        <end position="150"/>
    </location>
</feature>
<evidence type="ECO:0000256" key="4">
    <source>
        <dbReference type="ARBA" id="ARBA00023015"/>
    </source>
</evidence>
<dbReference type="AlphaFoldDB" id="A0A8S3QW41"/>
<dbReference type="Pfam" id="PF00105">
    <property type="entry name" value="zf-C4"/>
    <property type="match status" value="1"/>
</dbReference>
<dbReference type="PANTHER" id="PTHR24082:SF473">
    <property type="entry name" value="ECDYSONE-INDUCED PROTEIN 75B, ISOFORM B"/>
    <property type="match status" value="1"/>
</dbReference>
<dbReference type="GO" id="GO:0000978">
    <property type="term" value="F:RNA polymerase II cis-regulatory region sequence-specific DNA binding"/>
    <property type="evidence" value="ECO:0007669"/>
    <property type="project" value="TreeGrafter"/>
</dbReference>
<evidence type="ECO:0000256" key="1">
    <source>
        <dbReference type="ARBA" id="ARBA00022723"/>
    </source>
</evidence>
<protein>
    <recommendedName>
        <fullName evidence="9">Nuclear receptor domain-containing protein</fullName>
    </recommendedName>
</protein>
<dbReference type="GO" id="GO:0000122">
    <property type="term" value="P:negative regulation of transcription by RNA polymerase II"/>
    <property type="evidence" value="ECO:0007669"/>
    <property type="project" value="TreeGrafter"/>
</dbReference>
<dbReference type="PANTHER" id="PTHR24082">
    <property type="entry name" value="NUCLEAR HORMONE RECEPTOR"/>
    <property type="match status" value="1"/>
</dbReference>
<keyword evidence="3" id="KW-0862">Zinc</keyword>
<organism evidence="10 11">
    <name type="scientific">Mytilus edulis</name>
    <name type="common">Blue mussel</name>
    <dbReference type="NCBI Taxonomy" id="6550"/>
    <lineage>
        <taxon>Eukaryota</taxon>
        <taxon>Metazoa</taxon>
        <taxon>Spiralia</taxon>
        <taxon>Lophotrochozoa</taxon>
        <taxon>Mollusca</taxon>
        <taxon>Bivalvia</taxon>
        <taxon>Autobranchia</taxon>
        <taxon>Pteriomorphia</taxon>
        <taxon>Mytilida</taxon>
        <taxon>Mytiloidea</taxon>
        <taxon>Mytilidae</taxon>
        <taxon>Mytilinae</taxon>
        <taxon>Mytilus</taxon>
    </lineage>
</organism>
<dbReference type="PRINTS" id="PR00047">
    <property type="entry name" value="STROIDFINGER"/>
</dbReference>
<dbReference type="InterPro" id="IPR013088">
    <property type="entry name" value="Znf_NHR/GATA"/>
</dbReference>
<keyword evidence="1" id="KW-0479">Metal-binding</keyword>
<evidence type="ECO:0000256" key="3">
    <source>
        <dbReference type="ARBA" id="ARBA00022833"/>
    </source>
</evidence>
<keyword evidence="6" id="KW-0804">Transcription</keyword>
<evidence type="ECO:0000256" key="7">
    <source>
        <dbReference type="ARBA" id="ARBA00023170"/>
    </source>
</evidence>
<evidence type="ECO:0000256" key="5">
    <source>
        <dbReference type="ARBA" id="ARBA00023125"/>
    </source>
</evidence>
<dbReference type="GO" id="GO:0008270">
    <property type="term" value="F:zinc ion binding"/>
    <property type="evidence" value="ECO:0007669"/>
    <property type="project" value="UniProtKB-KW"/>
</dbReference>
<evidence type="ECO:0000256" key="2">
    <source>
        <dbReference type="ARBA" id="ARBA00022771"/>
    </source>
</evidence>
<dbReference type="Gene3D" id="3.30.50.10">
    <property type="entry name" value="Erythroid Transcription Factor GATA-1, subunit A"/>
    <property type="match status" value="1"/>
</dbReference>
<evidence type="ECO:0000313" key="11">
    <source>
        <dbReference type="Proteomes" id="UP000683360"/>
    </source>
</evidence>
<dbReference type="GO" id="GO:0045944">
    <property type="term" value="P:positive regulation of transcription by RNA polymerase II"/>
    <property type="evidence" value="ECO:0007669"/>
    <property type="project" value="TreeGrafter"/>
</dbReference>
<dbReference type="InterPro" id="IPR001628">
    <property type="entry name" value="Znf_hrmn_rcpt"/>
</dbReference>
<dbReference type="GO" id="GO:0009755">
    <property type="term" value="P:hormone-mediated signaling pathway"/>
    <property type="evidence" value="ECO:0007669"/>
    <property type="project" value="TreeGrafter"/>
</dbReference>
<dbReference type="Proteomes" id="UP000683360">
    <property type="component" value="Unassembled WGS sequence"/>
</dbReference>
<sequence>MRISRNRYQDYRMKKCLDAGMSHEDRPGLDIYKNTFLLEQMEDILCLALKRSIRRSKIYDKFSEMQIKMENGNGDFKEEYKLRNDYKYPGRANFMKGFFRRTVRQKLTYKPCANGDKKGCLIMRISRNRCQYCRMKKCLDAGMSHEAVRLGRCPRKISRPDLTYLKFHQTRIMIELILTSR</sequence>
<reference evidence="10" key="1">
    <citation type="submission" date="2021-03" db="EMBL/GenBank/DDBJ databases">
        <authorList>
            <person name="Bekaert M."/>
        </authorList>
    </citation>
    <scope>NUCLEOTIDE SEQUENCE</scope>
</reference>
<keyword evidence="11" id="KW-1185">Reference proteome</keyword>
<evidence type="ECO:0000256" key="6">
    <source>
        <dbReference type="ARBA" id="ARBA00023163"/>
    </source>
</evidence>
<dbReference type="InterPro" id="IPR050234">
    <property type="entry name" value="Nuclear_hormone_rcpt_NR1"/>
</dbReference>
<gene>
    <name evidence="10" type="ORF">MEDL_14662</name>
</gene>
<dbReference type="PROSITE" id="PS51030">
    <property type="entry name" value="NUCLEAR_REC_DBD_2"/>
    <property type="match status" value="1"/>
</dbReference>
<keyword evidence="7" id="KW-0675">Receptor</keyword>
<evidence type="ECO:0000256" key="8">
    <source>
        <dbReference type="ARBA" id="ARBA00023242"/>
    </source>
</evidence>
<dbReference type="SMART" id="SM00399">
    <property type="entry name" value="ZnF_C4"/>
    <property type="match status" value="1"/>
</dbReference>
<dbReference type="OrthoDB" id="5771769at2759"/>